<keyword evidence="2" id="KW-0540">Nuclease</keyword>
<dbReference type="Proteomes" id="UP000264294">
    <property type="component" value="Unassembled WGS sequence"/>
</dbReference>
<dbReference type="Gene3D" id="1.10.30.50">
    <property type="match status" value="1"/>
</dbReference>
<evidence type="ECO:0000313" key="3">
    <source>
        <dbReference type="EMBL" id="RFT67196.1"/>
    </source>
</evidence>
<dbReference type="EMBL" id="QVOD01000008">
    <property type="protein sequence ID" value="RFT67196.1"/>
    <property type="molecule type" value="Genomic_DNA"/>
</dbReference>
<sequence>MSNKQENKDNQTKLCTKCQTTKQLEEFYGVKRSHCIECERKEARTRMRVYNDTMRGKASQALQASRKAIKKLYIEVYNDLTLYDVLFAFAMADGECQYCGNPTGDYQLEHIVPLSKGGANTLSNITVACPACNRSKNSKNVLSWHAMNDKISSDNMLAVIERMALRKGVSMC</sequence>
<keyword evidence="2" id="KW-0255">Endonuclease</keyword>
<dbReference type="SMART" id="SM00507">
    <property type="entry name" value="HNHc"/>
    <property type="match status" value="1"/>
</dbReference>
<keyword evidence="2" id="KW-0378">Hydrolase</keyword>
<organism evidence="2 4">
    <name type="scientific">Bacillus clarus</name>
    <dbReference type="NCBI Taxonomy" id="2338372"/>
    <lineage>
        <taxon>Bacteria</taxon>
        <taxon>Bacillati</taxon>
        <taxon>Bacillota</taxon>
        <taxon>Bacilli</taxon>
        <taxon>Bacillales</taxon>
        <taxon>Bacillaceae</taxon>
        <taxon>Bacillus</taxon>
        <taxon>Bacillus cereus group</taxon>
    </lineage>
</organism>
<dbReference type="PANTHER" id="PTHR33877">
    <property type="entry name" value="SLL1193 PROTEIN"/>
    <property type="match status" value="1"/>
</dbReference>
<evidence type="ECO:0000313" key="5">
    <source>
        <dbReference type="Proteomes" id="UP000264294"/>
    </source>
</evidence>
<protein>
    <submittedName>
        <fullName evidence="2 3">HNH endonuclease</fullName>
    </submittedName>
</protein>
<dbReference type="Pfam" id="PF01844">
    <property type="entry name" value="HNH"/>
    <property type="match status" value="1"/>
</dbReference>
<dbReference type="GO" id="GO:0008270">
    <property type="term" value="F:zinc ion binding"/>
    <property type="evidence" value="ECO:0007669"/>
    <property type="project" value="InterPro"/>
</dbReference>
<reference evidence="3 5" key="2">
    <citation type="submission" date="2018-08" db="EMBL/GenBank/DDBJ databases">
        <title>Bacillus clarus sp. nov. strain PS00077A.</title>
        <authorList>
            <person name="Mendez Acevedo M."/>
            <person name="Carroll L."/>
            <person name="Mukherjee M."/>
            <person name="Wiedmann M."/>
            <person name="Kovac J."/>
        </authorList>
    </citation>
    <scope>NUCLEOTIDE SEQUENCE [LARGE SCALE GENOMIC DNA]</scope>
    <source>
        <strain evidence="3 5">PS00077A</strain>
    </source>
</reference>
<dbReference type="Proteomes" id="UP000029389">
    <property type="component" value="Unassembled WGS sequence"/>
</dbReference>
<dbReference type="AlphaFoldDB" id="A0A090YR32"/>
<evidence type="ECO:0000313" key="2">
    <source>
        <dbReference type="EMBL" id="KFN01299.1"/>
    </source>
</evidence>
<evidence type="ECO:0000259" key="1">
    <source>
        <dbReference type="SMART" id="SM00507"/>
    </source>
</evidence>
<dbReference type="InterPro" id="IPR052892">
    <property type="entry name" value="NA-targeting_endonuclease"/>
</dbReference>
<dbReference type="PATRIC" id="fig|1405.8.peg.1363"/>
<keyword evidence="5" id="KW-1185">Reference proteome</keyword>
<dbReference type="PANTHER" id="PTHR33877:SF1">
    <property type="entry name" value="TYPE IV METHYL-DIRECTED RESTRICTION ENZYME ECOKMCRA"/>
    <property type="match status" value="1"/>
</dbReference>
<accession>A0A090YR32</accession>
<gene>
    <name evidence="3" type="ORF">D0U04_08775</name>
    <name evidence="2" type="ORF">DJ93_1181</name>
</gene>
<dbReference type="GO" id="GO:0004519">
    <property type="term" value="F:endonuclease activity"/>
    <property type="evidence" value="ECO:0007669"/>
    <property type="project" value="UniProtKB-KW"/>
</dbReference>
<dbReference type="EMBL" id="JMQC01000008">
    <property type="protein sequence ID" value="KFN01299.1"/>
    <property type="molecule type" value="Genomic_DNA"/>
</dbReference>
<reference evidence="2 4" key="1">
    <citation type="submission" date="2014-04" db="EMBL/GenBank/DDBJ databases">
        <authorList>
            <person name="Bishop-Lilly K.A."/>
            <person name="Broomall S.M."/>
            <person name="Chain P.S."/>
            <person name="Chertkov O."/>
            <person name="Coyne S.R."/>
            <person name="Daligault H.E."/>
            <person name="Davenport K.W."/>
            <person name="Erkkila T."/>
            <person name="Frey K.G."/>
            <person name="Gibbons H.S."/>
            <person name="Gu W."/>
            <person name="Jaissle J."/>
            <person name="Johnson S.L."/>
            <person name="Koroleva G.I."/>
            <person name="Ladner J.T."/>
            <person name="Lo C.-C."/>
            <person name="Minogue T.D."/>
            <person name="Munk C."/>
            <person name="Palacios G.F."/>
            <person name="Redden C.L."/>
            <person name="Rosenzweig C.N."/>
            <person name="Scholz M.B."/>
            <person name="Teshima H."/>
            <person name="Xu Y."/>
        </authorList>
    </citation>
    <scope>NUCLEOTIDE SEQUENCE [LARGE SCALE GENOMIC DNA]</scope>
    <source>
        <strain evidence="2 4">BHP</strain>
    </source>
</reference>
<comment type="caution">
    <text evidence="2">The sequence shown here is derived from an EMBL/GenBank/DDBJ whole genome shotgun (WGS) entry which is preliminary data.</text>
</comment>
<evidence type="ECO:0000313" key="4">
    <source>
        <dbReference type="Proteomes" id="UP000029389"/>
    </source>
</evidence>
<dbReference type="CDD" id="cd00085">
    <property type="entry name" value="HNHc"/>
    <property type="match status" value="1"/>
</dbReference>
<dbReference type="GO" id="GO:0003676">
    <property type="term" value="F:nucleic acid binding"/>
    <property type="evidence" value="ECO:0007669"/>
    <property type="project" value="InterPro"/>
</dbReference>
<proteinExistence type="predicted"/>
<feature type="domain" description="HNH nuclease" evidence="1">
    <location>
        <begin position="85"/>
        <end position="134"/>
    </location>
</feature>
<dbReference type="InterPro" id="IPR002711">
    <property type="entry name" value="HNH"/>
</dbReference>
<dbReference type="InterPro" id="IPR003615">
    <property type="entry name" value="HNH_nuc"/>
</dbReference>
<dbReference type="RefSeq" id="WP_042979771.1">
    <property type="nucleotide sequence ID" value="NZ_JMQC01000008.1"/>
</dbReference>
<name>A0A090YR32_9BACI</name>